<dbReference type="InterPro" id="IPR013225">
    <property type="entry name" value="PaaX_C"/>
</dbReference>
<dbReference type="GO" id="GO:0006351">
    <property type="term" value="P:DNA-templated transcription"/>
    <property type="evidence" value="ECO:0007669"/>
    <property type="project" value="InterPro"/>
</dbReference>
<organism evidence="4 5">
    <name type="scientific">Saccharomonospora amisosensis</name>
    <dbReference type="NCBI Taxonomy" id="1128677"/>
    <lineage>
        <taxon>Bacteria</taxon>
        <taxon>Bacillati</taxon>
        <taxon>Actinomycetota</taxon>
        <taxon>Actinomycetes</taxon>
        <taxon>Pseudonocardiales</taxon>
        <taxon>Pseudonocardiaceae</taxon>
        <taxon>Saccharomonospora</taxon>
    </lineage>
</organism>
<dbReference type="InterPro" id="IPR011965">
    <property type="entry name" value="PaaX_trns_reg"/>
</dbReference>
<dbReference type="Pfam" id="PF07848">
    <property type="entry name" value="PaaX"/>
    <property type="match status" value="1"/>
</dbReference>
<protein>
    <submittedName>
        <fullName evidence="4">Phenylacetic acid degradation operon negative regulatory protein</fullName>
    </submittedName>
</protein>
<keyword evidence="5" id="KW-1185">Reference proteome</keyword>
<dbReference type="AlphaFoldDB" id="A0A7X5UT58"/>
<dbReference type="RefSeq" id="WP_167173742.1">
    <property type="nucleotide sequence ID" value="NZ_JAAOYM010000001.1"/>
</dbReference>
<evidence type="ECO:0000313" key="4">
    <source>
        <dbReference type="EMBL" id="NIJ13742.1"/>
    </source>
</evidence>
<dbReference type="InterPro" id="IPR036390">
    <property type="entry name" value="WH_DNA-bd_sf"/>
</dbReference>
<gene>
    <name evidence="4" type="ORF">FHU38_004086</name>
</gene>
<dbReference type="Gene3D" id="3.30.70.2650">
    <property type="match status" value="1"/>
</dbReference>
<evidence type="ECO:0000259" key="2">
    <source>
        <dbReference type="Pfam" id="PF08223"/>
    </source>
</evidence>
<dbReference type="EMBL" id="JAAOYM010000001">
    <property type="protein sequence ID" value="NIJ13742.1"/>
    <property type="molecule type" value="Genomic_DNA"/>
</dbReference>
<dbReference type="PANTHER" id="PTHR30319:SF1">
    <property type="entry name" value="TRANSCRIPTIONAL REPRESSOR PAAX"/>
    <property type="match status" value="1"/>
</dbReference>
<sequence length="288" mass="32676">MVTSAGQRRGKPVVSRRREVSHTSARSLLMTMLGEFVLPRGRPVWTSVLVDALAMFEVEEKSARQALARTAAEGWLESERVGRRVRWSLTPQGRKLLTEGARRIYDFGSRERSWDGQWLLVLVSVPEPKRDLRHRLRTKLTWAGFGSPDPGVWITPHVDRESEAVGIVAELALENAMSFVGPYGAIGDEATMVARAWDLRDLGARYEAFIAEFASLDPRGGDAVLHAQTRLVHEWRRFPFLDPQLPEQLLPADWSGNQAAEIFHRRHAEWRPAAQRRWEERLAGEEAA</sequence>
<evidence type="ECO:0000259" key="3">
    <source>
        <dbReference type="Pfam" id="PF20803"/>
    </source>
</evidence>
<dbReference type="InterPro" id="IPR048846">
    <property type="entry name" value="PaaX-like_central"/>
</dbReference>
<feature type="domain" description="Transcriptional repressor PaaX-like C-terminal" evidence="2">
    <location>
        <begin position="197"/>
        <end position="279"/>
    </location>
</feature>
<comment type="caution">
    <text evidence="4">The sequence shown here is derived from an EMBL/GenBank/DDBJ whole genome shotgun (WGS) entry which is preliminary data.</text>
</comment>
<evidence type="ECO:0000313" key="5">
    <source>
        <dbReference type="Proteomes" id="UP000545493"/>
    </source>
</evidence>
<dbReference type="Proteomes" id="UP000545493">
    <property type="component" value="Unassembled WGS sequence"/>
</dbReference>
<dbReference type="InterPro" id="IPR036388">
    <property type="entry name" value="WH-like_DNA-bd_sf"/>
</dbReference>
<evidence type="ECO:0000259" key="1">
    <source>
        <dbReference type="Pfam" id="PF07848"/>
    </source>
</evidence>
<name>A0A7X5UT58_9PSEU</name>
<feature type="domain" description="Transcriptional repressor PaaX-like N-terminal" evidence="1">
    <location>
        <begin position="24"/>
        <end position="92"/>
    </location>
</feature>
<dbReference type="SUPFAM" id="SSF46785">
    <property type="entry name" value="Winged helix' DNA-binding domain"/>
    <property type="match status" value="1"/>
</dbReference>
<dbReference type="Gene3D" id="1.10.10.10">
    <property type="entry name" value="Winged helix-like DNA-binding domain superfamily/Winged helix DNA-binding domain"/>
    <property type="match status" value="1"/>
</dbReference>
<proteinExistence type="predicted"/>
<reference evidence="4 5" key="1">
    <citation type="submission" date="2020-03" db="EMBL/GenBank/DDBJ databases">
        <title>Sequencing the genomes of 1000 actinobacteria strains.</title>
        <authorList>
            <person name="Klenk H.-P."/>
        </authorList>
    </citation>
    <scope>NUCLEOTIDE SEQUENCE [LARGE SCALE GENOMIC DNA]</scope>
    <source>
        <strain evidence="4 5">DSM 45685</strain>
    </source>
</reference>
<dbReference type="Gene3D" id="1.20.58.1460">
    <property type="match status" value="1"/>
</dbReference>
<dbReference type="PIRSF" id="PIRSF020623">
    <property type="entry name" value="PaaX"/>
    <property type="match status" value="1"/>
</dbReference>
<accession>A0A7X5UT58</accession>
<feature type="domain" description="Transcriptional repressor PaaX-like central Cas2-like" evidence="3">
    <location>
        <begin position="112"/>
        <end position="183"/>
    </location>
</feature>
<dbReference type="Pfam" id="PF20803">
    <property type="entry name" value="PaaX_M"/>
    <property type="match status" value="1"/>
</dbReference>
<dbReference type="InterPro" id="IPR012906">
    <property type="entry name" value="PaaX-like_N"/>
</dbReference>
<dbReference type="Pfam" id="PF08223">
    <property type="entry name" value="PaaX_C"/>
    <property type="match status" value="1"/>
</dbReference>
<dbReference type="PANTHER" id="PTHR30319">
    <property type="entry name" value="PHENYLACETIC ACID REGULATOR-RELATED TRANSCRIPTIONAL REPRESSOR"/>
    <property type="match status" value="1"/>
</dbReference>